<comment type="similarity">
    <text evidence="1 4">Belongs to the annexin family.</text>
</comment>
<dbReference type="InterPro" id="IPR018252">
    <property type="entry name" value="Annexin_repeat_CS"/>
</dbReference>
<dbReference type="EMBL" id="JBBPBM010000053">
    <property type="protein sequence ID" value="KAK8518238.1"/>
    <property type="molecule type" value="Genomic_DNA"/>
</dbReference>
<gene>
    <name evidence="5" type="ORF">V6N12_017391</name>
</gene>
<dbReference type="SMART" id="SM00335">
    <property type="entry name" value="ANX"/>
    <property type="match status" value="8"/>
</dbReference>
<proteinExistence type="inferred from homology"/>
<evidence type="ECO:0000256" key="2">
    <source>
        <dbReference type="ARBA" id="ARBA00022737"/>
    </source>
</evidence>
<dbReference type="InterPro" id="IPR037104">
    <property type="entry name" value="Annexin_sf"/>
</dbReference>
<evidence type="ECO:0000313" key="6">
    <source>
        <dbReference type="Proteomes" id="UP001472677"/>
    </source>
</evidence>
<keyword evidence="3 4" id="KW-0041">Annexin</keyword>
<keyword evidence="2 4" id="KW-0677">Repeat</keyword>
<dbReference type="SUPFAM" id="SSF47874">
    <property type="entry name" value="Annexin"/>
    <property type="match status" value="2"/>
</dbReference>
<dbReference type="Pfam" id="PF00191">
    <property type="entry name" value="Annexin"/>
    <property type="match status" value="8"/>
</dbReference>
<evidence type="ECO:0000256" key="3">
    <source>
        <dbReference type="ARBA" id="ARBA00023216"/>
    </source>
</evidence>
<evidence type="ECO:0000313" key="5">
    <source>
        <dbReference type="EMBL" id="KAK8518238.1"/>
    </source>
</evidence>
<sequence>MSTLSLPSAPVCPKDDAAQLHRAFKGLGCDAKAVISIVAHRDAAQRSLIQHEYRELYSEDLLKRLTSELHGRLETAVLMWMHDPAARDALVIRKGLLPAVIDLDAATEVICSRTPSQIQLIKENYQLRFGVSLEHDIGKHTSCHHKKLLLAYVSTLRHQGFEVEMEIAVKDAKDLYEAGEKRWVTDEKTFTRIFSERSAAHLATTSAAYQDMYGGSLEKAVKNKTYGKFQFGLLTILKCSVNPAEYFAKVLRKAMKGNCDLTLIRVIVTRTEIDMQYIKAEYIRKYKKTLTDAVQAATSGHYRTFLLSLLGPADGRGDSTFDFKPPKISVGLSFSDADEQSKMSTLTLPPVPTSPRDDAIQLHRAFKGLGCDTATVVNILAHRDATQRSLIQHEYRTMYSEDLLKRLVSELHGKLETAVLLWMHDPAGRDAIVIRQALLPDVTNLDAATEVICSRTPSQIQIIKQNYLSKFGVFLEQDIERHTSGDHKKLLLAYASTSRYEGYEVDREMALKDAKDLYKAGEKRWGTDEKTFICIFSERSRAQLAAISAAYHDMYGSSLKKAVKHETSGKFEHGLLTILKCSENPAQYFAKVLRKAMKGLGTDGTTLIRIIVTRTEIDIQYIKAEYLRKYKKTLNDAVHSETSGHYRTFLLALLGPNC</sequence>
<dbReference type="PANTHER" id="PTHR10502:SF102">
    <property type="entry name" value="ANNEXIN B11"/>
    <property type="match status" value="1"/>
</dbReference>
<accession>A0ABR2CFD2</accession>
<evidence type="ECO:0000256" key="4">
    <source>
        <dbReference type="RuleBase" id="RU003540"/>
    </source>
</evidence>
<dbReference type="PRINTS" id="PR00196">
    <property type="entry name" value="ANNEXIN"/>
</dbReference>
<dbReference type="PROSITE" id="PS00223">
    <property type="entry name" value="ANNEXIN_1"/>
    <property type="match status" value="1"/>
</dbReference>
<keyword evidence="6" id="KW-1185">Reference proteome</keyword>
<evidence type="ECO:0000256" key="1">
    <source>
        <dbReference type="ARBA" id="ARBA00007831"/>
    </source>
</evidence>
<name>A0ABR2CFD2_9ROSI</name>
<dbReference type="InterPro" id="IPR018502">
    <property type="entry name" value="Annexin_repeat"/>
</dbReference>
<keyword evidence="4" id="KW-0106">Calcium</keyword>
<comment type="domain">
    <text evidence="4">A pair of annexin repeats may form one binding site for calcium and phospholipid.</text>
</comment>
<keyword evidence="4" id="KW-0111">Calcium/phospholipid-binding</keyword>
<dbReference type="InterPro" id="IPR001464">
    <property type="entry name" value="Annexin"/>
</dbReference>
<organism evidence="5 6">
    <name type="scientific">Hibiscus sabdariffa</name>
    <name type="common">roselle</name>
    <dbReference type="NCBI Taxonomy" id="183260"/>
    <lineage>
        <taxon>Eukaryota</taxon>
        <taxon>Viridiplantae</taxon>
        <taxon>Streptophyta</taxon>
        <taxon>Embryophyta</taxon>
        <taxon>Tracheophyta</taxon>
        <taxon>Spermatophyta</taxon>
        <taxon>Magnoliopsida</taxon>
        <taxon>eudicotyledons</taxon>
        <taxon>Gunneridae</taxon>
        <taxon>Pentapetalae</taxon>
        <taxon>rosids</taxon>
        <taxon>malvids</taxon>
        <taxon>Malvales</taxon>
        <taxon>Malvaceae</taxon>
        <taxon>Malvoideae</taxon>
        <taxon>Hibiscus</taxon>
    </lineage>
</organism>
<protein>
    <recommendedName>
        <fullName evidence="4">Annexin</fullName>
    </recommendedName>
</protein>
<comment type="caution">
    <text evidence="5">The sequence shown here is derived from an EMBL/GenBank/DDBJ whole genome shotgun (WGS) entry which is preliminary data.</text>
</comment>
<dbReference type="Proteomes" id="UP001472677">
    <property type="component" value="Unassembled WGS sequence"/>
</dbReference>
<dbReference type="PROSITE" id="PS51897">
    <property type="entry name" value="ANNEXIN_2"/>
    <property type="match status" value="8"/>
</dbReference>
<dbReference type="PANTHER" id="PTHR10502">
    <property type="entry name" value="ANNEXIN"/>
    <property type="match status" value="1"/>
</dbReference>
<reference evidence="5 6" key="1">
    <citation type="journal article" date="2024" name="G3 (Bethesda)">
        <title>Genome assembly of Hibiscus sabdariffa L. provides insights into metabolisms of medicinal natural products.</title>
        <authorList>
            <person name="Kim T."/>
        </authorList>
    </citation>
    <scope>NUCLEOTIDE SEQUENCE [LARGE SCALE GENOMIC DNA]</scope>
    <source>
        <strain evidence="5">TK-2024</strain>
        <tissue evidence="5">Old leaves</tissue>
    </source>
</reference>
<dbReference type="Gene3D" id="1.10.220.10">
    <property type="entry name" value="Annexin"/>
    <property type="match status" value="8"/>
</dbReference>